<keyword evidence="4" id="KW-0472">Membrane</keyword>
<evidence type="ECO:0000256" key="4">
    <source>
        <dbReference type="SAM" id="Phobius"/>
    </source>
</evidence>
<dbReference type="SUPFAM" id="SSF48403">
    <property type="entry name" value="Ankyrin repeat"/>
    <property type="match status" value="1"/>
</dbReference>
<dbReference type="SMART" id="SM00248">
    <property type="entry name" value="ANK"/>
    <property type="match status" value="6"/>
</dbReference>
<dbReference type="PROSITE" id="PS50297">
    <property type="entry name" value="ANK_REP_REGION"/>
    <property type="match status" value="1"/>
</dbReference>
<keyword evidence="4" id="KW-1133">Transmembrane helix</keyword>
<dbReference type="InterPro" id="IPR036770">
    <property type="entry name" value="Ankyrin_rpt-contain_sf"/>
</dbReference>
<dbReference type="AlphaFoldDB" id="A0A176WF08"/>
<dbReference type="InterPro" id="IPR026961">
    <property type="entry name" value="PGG_dom"/>
</dbReference>
<keyword evidence="4" id="KW-0812">Transmembrane</keyword>
<keyword evidence="7" id="KW-1185">Reference proteome</keyword>
<dbReference type="PANTHER" id="PTHR24198">
    <property type="entry name" value="ANKYRIN REPEAT AND PROTEIN KINASE DOMAIN-CONTAINING PROTEIN"/>
    <property type="match status" value="1"/>
</dbReference>
<accession>A0A176WF08</accession>
<keyword evidence="1" id="KW-0677">Repeat</keyword>
<gene>
    <name evidence="6" type="ORF">AXG93_3384s1430</name>
</gene>
<evidence type="ECO:0000313" key="6">
    <source>
        <dbReference type="EMBL" id="OAE31669.1"/>
    </source>
</evidence>
<feature type="transmembrane region" description="Helical" evidence="4">
    <location>
        <begin position="490"/>
        <end position="508"/>
    </location>
</feature>
<evidence type="ECO:0000256" key="2">
    <source>
        <dbReference type="ARBA" id="ARBA00023043"/>
    </source>
</evidence>
<dbReference type="Proteomes" id="UP000077202">
    <property type="component" value="Unassembled WGS sequence"/>
</dbReference>
<keyword evidence="2 3" id="KW-0040">ANK repeat</keyword>
<evidence type="ECO:0000256" key="3">
    <source>
        <dbReference type="PROSITE-ProRule" id="PRU00023"/>
    </source>
</evidence>
<proteinExistence type="predicted"/>
<dbReference type="Gene3D" id="1.25.40.20">
    <property type="entry name" value="Ankyrin repeat-containing domain"/>
    <property type="match status" value="2"/>
</dbReference>
<evidence type="ECO:0000259" key="5">
    <source>
        <dbReference type="Pfam" id="PF13962"/>
    </source>
</evidence>
<feature type="repeat" description="ANK" evidence="3">
    <location>
        <begin position="215"/>
        <end position="237"/>
    </location>
</feature>
<comment type="caution">
    <text evidence="6">The sequence shown here is derived from an EMBL/GenBank/DDBJ whole genome shotgun (WGS) entry which is preliminary data.</text>
</comment>
<dbReference type="Pfam" id="PF13962">
    <property type="entry name" value="PGG"/>
    <property type="match status" value="1"/>
</dbReference>
<dbReference type="Pfam" id="PF00023">
    <property type="entry name" value="Ank"/>
    <property type="match status" value="2"/>
</dbReference>
<organism evidence="6 7">
    <name type="scientific">Marchantia polymorpha subsp. ruderalis</name>
    <dbReference type="NCBI Taxonomy" id="1480154"/>
    <lineage>
        <taxon>Eukaryota</taxon>
        <taxon>Viridiplantae</taxon>
        <taxon>Streptophyta</taxon>
        <taxon>Embryophyta</taxon>
        <taxon>Marchantiophyta</taxon>
        <taxon>Marchantiopsida</taxon>
        <taxon>Marchantiidae</taxon>
        <taxon>Marchantiales</taxon>
        <taxon>Marchantiaceae</taxon>
        <taxon>Marchantia</taxon>
    </lineage>
</organism>
<protein>
    <recommendedName>
        <fullName evidence="5">PGG domain-containing protein</fullName>
    </recommendedName>
</protein>
<dbReference type="PROSITE" id="PS50088">
    <property type="entry name" value="ANK_REPEAT"/>
    <property type="match status" value="1"/>
</dbReference>
<dbReference type="Pfam" id="PF12796">
    <property type="entry name" value="Ank_2"/>
    <property type="match status" value="1"/>
</dbReference>
<reference evidence="6" key="1">
    <citation type="submission" date="2016-03" db="EMBL/GenBank/DDBJ databases">
        <title>Mechanisms controlling the formation of the plant cell surface in tip-growing cells are functionally conserved among land plants.</title>
        <authorList>
            <person name="Honkanen S."/>
            <person name="Jones V.A."/>
            <person name="Morieri G."/>
            <person name="Champion C."/>
            <person name="Hetherington A.J."/>
            <person name="Kelly S."/>
            <person name="Saint-Marcoux D."/>
            <person name="Proust H."/>
            <person name="Prescott H."/>
            <person name="Dolan L."/>
        </authorList>
    </citation>
    <scope>NUCLEOTIDE SEQUENCE [LARGE SCALE GENOMIC DNA]</scope>
    <source>
        <tissue evidence="6">Whole gametophyte</tissue>
    </source>
</reference>
<sequence length="694" mass="78415">MNHPKLSSMNLQEAVADLDLHSFISKVPHIPVIDVKNWDREGSQWRSTFSALSTGDWLKVNRLLKQAESDLLDEPRDGELQCAILLGSYFGHIDLVRRIITSVRDVLRLAVIETAKTDEGFTALHLASMGVFPDPLPEGLAPQHAKVVKLLLESSNCNTELLTAKTATGEWTALHLAAGKGQIDSLRALLAGYQSAGPAGMGGREELAYVLRDANGMTPLHLAALESHEEVVRELLQCEMMDVNALNNLALTPLHLASIRGMAKIVEELVRVPRVDVNAVDCCLSTALHWAAHSGATDVVRCFIDASKHRTVRMTEEDLDGSTALQITAEDMVNQEDIHKMLLELHEVKVHVDRLYRDRQVFVDAANAMLVGAALISSVTFGGWLQPPLGYVRYSQFSADYAAVEQHLSVRLFWIFNSFAFYLAMATVISGAGCVLPMNTFHIKRAVRRIRYMLNFTSFLLGLSILFVLAAFTAAGFACLPPIQEQQARMRLTTLIGLIVCACVLVYMTKVTSFNVRFDLKIAQQYLTKKLILFKERISHRLAKDAQSQEHQIFVKMAELANISDLDKREQQKDEVIDRLQLYLYLRDLPTLWYRTRAEKAVVDALMAFRNAGVLEVDGSSGQLRRRLHSYRVQDLDSLYWSFKVDEHRRFNGYRRRRNPLILYDLRDKHSITFKQCKASPLKYIDERSKFVQF</sequence>
<feature type="domain" description="PGG" evidence="5">
    <location>
        <begin position="364"/>
        <end position="476"/>
    </location>
</feature>
<dbReference type="EMBL" id="LVLJ01000986">
    <property type="protein sequence ID" value="OAE31669.1"/>
    <property type="molecule type" value="Genomic_DNA"/>
</dbReference>
<feature type="transmembrane region" description="Helical" evidence="4">
    <location>
        <begin position="453"/>
        <end position="478"/>
    </location>
</feature>
<dbReference type="InterPro" id="IPR002110">
    <property type="entry name" value="Ankyrin_rpt"/>
</dbReference>
<feature type="transmembrane region" description="Helical" evidence="4">
    <location>
        <begin position="419"/>
        <end position="441"/>
    </location>
</feature>
<evidence type="ECO:0000256" key="1">
    <source>
        <dbReference type="ARBA" id="ARBA00022737"/>
    </source>
</evidence>
<name>A0A176WF08_MARPO</name>
<dbReference type="PANTHER" id="PTHR24198:SF165">
    <property type="entry name" value="ANKYRIN REPEAT-CONTAINING PROTEIN-RELATED"/>
    <property type="match status" value="1"/>
</dbReference>
<evidence type="ECO:0000313" key="7">
    <source>
        <dbReference type="Proteomes" id="UP000077202"/>
    </source>
</evidence>